<organism evidence="2 3">
    <name type="scientific">Lasius platythorax</name>
    <dbReference type="NCBI Taxonomy" id="488582"/>
    <lineage>
        <taxon>Eukaryota</taxon>
        <taxon>Metazoa</taxon>
        <taxon>Ecdysozoa</taxon>
        <taxon>Arthropoda</taxon>
        <taxon>Hexapoda</taxon>
        <taxon>Insecta</taxon>
        <taxon>Pterygota</taxon>
        <taxon>Neoptera</taxon>
        <taxon>Endopterygota</taxon>
        <taxon>Hymenoptera</taxon>
        <taxon>Apocrita</taxon>
        <taxon>Aculeata</taxon>
        <taxon>Formicoidea</taxon>
        <taxon>Formicidae</taxon>
        <taxon>Formicinae</taxon>
        <taxon>Lasius</taxon>
        <taxon>Lasius</taxon>
    </lineage>
</organism>
<dbReference type="AlphaFoldDB" id="A0AAV2NUY6"/>
<dbReference type="Gene3D" id="1.20.5.1200">
    <property type="entry name" value="Alpha-tocopherol transfer"/>
    <property type="match status" value="1"/>
</dbReference>
<dbReference type="Pfam" id="PF03765">
    <property type="entry name" value="CRAL_TRIO_N"/>
    <property type="match status" value="1"/>
</dbReference>
<dbReference type="Gene3D" id="1.10.8.20">
    <property type="entry name" value="N-terminal domain of phosphatidylinositol transfer protein sec14p"/>
    <property type="match status" value="1"/>
</dbReference>
<accession>A0AAV2NUY6</accession>
<dbReference type="GO" id="GO:0016020">
    <property type="term" value="C:membrane"/>
    <property type="evidence" value="ECO:0007669"/>
    <property type="project" value="TreeGrafter"/>
</dbReference>
<name>A0AAV2NUY6_9HYME</name>
<dbReference type="Proteomes" id="UP001497644">
    <property type="component" value="Chromosome 5"/>
</dbReference>
<keyword evidence="3" id="KW-1185">Reference proteome</keyword>
<proteinExistence type="predicted"/>
<feature type="domain" description="CRAL-TRIO" evidence="1">
    <location>
        <begin position="98"/>
        <end position="263"/>
    </location>
</feature>
<reference evidence="2" key="1">
    <citation type="submission" date="2024-04" db="EMBL/GenBank/DDBJ databases">
        <authorList>
            <consortium name="Molecular Ecology Group"/>
        </authorList>
    </citation>
    <scope>NUCLEOTIDE SEQUENCE</scope>
</reference>
<dbReference type="SUPFAM" id="SSF52087">
    <property type="entry name" value="CRAL/TRIO domain"/>
    <property type="match status" value="1"/>
</dbReference>
<dbReference type="PANTHER" id="PTHR10174">
    <property type="entry name" value="ALPHA-TOCOPHEROL TRANSFER PROTEIN-RELATED"/>
    <property type="match status" value="1"/>
</dbReference>
<gene>
    <name evidence="2" type="ORF">LPLAT_LOCUS9767</name>
</gene>
<dbReference type="Gene3D" id="3.40.525.10">
    <property type="entry name" value="CRAL-TRIO lipid binding domain"/>
    <property type="match status" value="1"/>
</dbReference>
<dbReference type="InterPro" id="IPR001251">
    <property type="entry name" value="CRAL-TRIO_dom"/>
</dbReference>
<dbReference type="SMART" id="SM01100">
    <property type="entry name" value="CRAL_TRIO_N"/>
    <property type="match status" value="1"/>
</dbReference>
<dbReference type="Pfam" id="PF00650">
    <property type="entry name" value="CRAL_TRIO"/>
    <property type="match status" value="1"/>
</dbReference>
<dbReference type="SUPFAM" id="SSF46938">
    <property type="entry name" value="CRAL/TRIO N-terminal domain"/>
    <property type="match status" value="1"/>
</dbReference>
<sequence length="291" mass="34237">MTDAQSCDDSIMHKLTIEQKEYAAKVLNESDENRENSIAEIKCWIQESDLCARTDDFFILRFLRACKFNIENTKTKMRNYQKQRTNLPEWFANRDPLQPKLQELLDLGICLPLRKLDNQGRMVFLVRLVHNPDVFTLSEVIKVSIMVVDMALRDIVEASLYGLVLIVDFEHATLRHISQMRPSILMNVIHAWQGCYPIRIQLLNGINMPEYAKLIVTIVRYFLSNKLKERVHIYSRNMTHDCFKDMPTNILPVEYGGSDGTIQELTEYWKKVIEENREWFIDDEKYKPISK</sequence>
<dbReference type="InterPro" id="IPR011074">
    <property type="entry name" value="CRAL/TRIO_N_dom"/>
</dbReference>
<evidence type="ECO:0000259" key="1">
    <source>
        <dbReference type="PROSITE" id="PS50191"/>
    </source>
</evidence>
<dbReference type="GO" id="GO:1902936">
    <property type="term" value="F:phosphatidylinositol bisphosphate binding"/>
    <property type="evidence" value="ECO:0007669"/>
    <property type="project" value="TreeGrafter"/>
</dbReference>
<dbReference type="InterPro" id="IPR036273">
    <property type="entry name" value="CRAL/TRIO_N_dom_sf"/>
</dbReference>
<dbReference type="EMBL" id="OZ034828">
    <property type="protein sequence ID" value="CAL1684062.1"/>
    <property type="molecule type" value="Genomic_DNA"/>
</dbReference>
<dbReference type="PRINTS" id="PR00180">
    <property type="entry name" value="CRETINALDHBP"/>
</dbReference>
<protein>
    <recommendedName>
        <fullName evidence="1">CRAL-TRIO domain-containing protein</fullName>
    </recommendedName>
</protein>
<evidence type="ECO:0000313" key="2">
    <source>
        <dbReference type="EMBL" id="CAL1684062.1"/>
    </source>
</evidence>
<dbReference type="InterPro" id="IPR036865">
    <property type="entry name" value="CRAL-TRIO_dom_sf"/>
</dbReference>
<dbReference type="CDD" id="cd00170">
    <property type="entry name" value="SEC14"/>
    <property type="match status" value="1"/>
</dbReference>
<dbReference type="SMART" id="SM00516">
    <property type="entry name" value="SEC14"/>
    <property type="match status" value="1"/>
</dbReference>
<evidence type="ECO:0000313" key="3">
    <source>
        <dbReference type="Proteomes" id="UP001497644"/>
    </source>
</evidence>
<dbReference type="PROSITE" id="PS50191">
    <property type="entry name" value="CRAL_TRIO"/>
    <property type="match status" value="1"/>
</dbReference>
<dbReference type="PANTHER" id="PTHR10174:SF224">
    <property type="entry name" value="RETINOL-BINDING PROTEIN PINTA"/>
    <property type="match status" value="1"/>
</dbReference>